<dbReference type="EMBL" id="FOXF01000045">
    <property type="protein sequence ID" value="SFP62677.1"/>
    <property type="molecule type" value="Genomic_DNA"/>
</dbReference>
<protein>
    <submittedName>
        <fullName evidence="1">Uncharacterized protein</fullName>
    </submittedName>
</protein>
<dbReference type="Proteomes" id="UP000243745">
    <property type="component" value="Unassembled WGS sequence"/>
</dbReference>
<dbReference type="RefSeq" id="WP_031579260.1">
    <property type="nucleotide sequence ID" value="NZ_FOXF01000045.1"/>
</dbReference>
<accession>A0A662ZK24</accession>
<reference evidence="1 2" key="1">
    <citation type="submission" date="2016-10" db="EMBL/GenBank/DDBJ databases">
        <authorList>
            <person name="Varghese N."/>
            <person name="Submissions S."/>
        </authorList>
    </citation>
    <scope>NUCLEOTIDE SEQUENCE [LARGE SCALE GENOMIC DNA]</scope>
    <source>
        <strain evidence="1 2">DSM 1361</strain>
    </source>
</reference>
<dbReference type="AlphaFoldDB" id="A0A662ZK24"/>
<gene>
    <name evidence="1" type="ORF">SAMN02910344_01905</name>
</gene>
<keyword evidence="2" id="KW-1185">Reference proteome</keyword>
<evidence type="ECO:0000313" key="1">
    <source>
        <dbReference type="EMBL" id="SFP62677.1"/>
    </source>
</evidence>
<proteinExistence type="predicted"/>
<organism evidence="1 2">
    <name type="scientific">Ruminobacter amylophilus</name>
    <dbReference type="NCBI Taxonomy" id="867"/>
    <lineage>
        <taxon>Bacteria</taxon>
        <taxon>Pseudomonadati</taxon>
        <taxon>Pseudomonadota</taxon>
        <taxon>Gammaproteobacteria</taxon>
        <taxon>Aeromonadales</taxon>
        <taxon>Succinivibrionaceae</taxon>
        <taxon>Ruminobacter</taxon>
    </lineage>
</organism>
<evidence type="ECO:0000313" key="2">
    <source>
        <dbReference type="Proteomes" id="UP000243745"/>
    </source>
</evidence>
<dbReference type="OrthoDB" id="7062247at2"/>
<sequence>MLIDIYCLKGNPQKIEQAEIVGSLIRKQVLKFDDILDLIAGIYQDANSPFPYIGNVHASTNGLVVPSVGNYFFWVILSKTSDVIVLDDFGAALTNNRISVLNNICTRAAGEKNSIWDFASKWSLTHHKTSTERLVSYYVYFVKNHFEADDYASWLKADGYFVQAPFDEYMSKYHYTGIDMSSLDSSDRLSGMLETAIFRSIPNNRISQALQKEIHRFVSEYMKYRKLPADTTVSEKSGRKGENVISTGRMESLKNDAILNYSRR</sequence>
<name>A0A662ZK24_9GAMM</name>